<proteinExistence type="inferred from homology"/>
<reference evidence="11" key="1">
    <citation type="journal article" date="2019" name="Int. J. Syst. Evol. Microbiol.">
        <title>The Global Catalogue of Microorganisms (GCM) 10K type strain sequencing project: providing services to taxonomists for standard genome sequencing and annotation.</title>
        <authorList>
            <consortium name="The Broad Institute Genomics Platform"/>
            <consortium name="The Broad Institute Genome Sequencing Center for Infectious Disease"/>
            <person name="Wu L."/>
            <person name="Ma J."/>
        </authorList>
    </citation>
    <scope>NUCLEOTIDE SEQUENCE [LARGE SCALE GENOMIC DNA]</scope>
    <source>
        <strain evidence="11">CCUG 49679</strain>
    </source>
</reference>
<dbReference type="PROSITE" id="PS50850">
    <property type="entry name" value="MFS"/>
    <property type="match status" value="1"/>
</dbReference>
<feature type="transmembrane region" description="Helical" evidence="8">
    <location>
        <begin position="278"/>
        <end position="302"/>
    </location>
</feature>
<feature type="transmembrane region" description="Helical" evidence="8">
    <location>
        <begin position="336"/>
        <end position="361"/>
    </location>
</feature>
<keyword evidence="5 8" id="KW-1133">Transmembrane helix</keyword>
<dbReference type="Proteomes" id="UP001596287">
    <property type="component" value="Unassembled WGS sequence"/>
</dbReference>
<accession>A0ABW1PKR2</accession>
<evidence type="ECO:0000313" key="11">
    <source>
        <dbReference type="Proteomes" id="UP001596287"/>
    </source>
</evidence>
<keyword evidence="4 8" id="KW-0812">Transmembrane</keyword>
<organism evidence="10 11">
    <name type="scientific">Flavobacterium qiangtangense</name>
    <dbReference type="NCBI Taxonomy" id="1442595"/>
    <lineage>
        <taxon>Bacteria</taxon>
        <taxon>Pseudomonadati</taxon>
        <taxon>Bacteroidota</taxon>
        <taxon>Flavobacteriia</taxon>
        <taxon>Flavobacteriales</taxon>
        <taxon>Flavobacteriaceae</taxon>
        <taxon>Flavobacterium</taxon>
    </lineage>
</organism>
<evidence type="ECO:0000256" key="4">
    <source>
        <dbReference type="ARBA" id="ARBA00022692"/>
    </source>
</evidence>
<dbReference type="InterPro" id="IPR020846">
    <property type="entry name" value="MFS_dom"/>
</dbReference>
<dbReference type="Gene3D" id="1.20.1250.20">
    <property type="entry name" value="MFS general substrate transporter like domains"/>
    <property type="match status" value="1"/>
</dbReference>
<feature type="transmembrane region" description="Helical" evidence="8">
    <location>
        <begin position="101"/>
        <end position="122"/>
    </location>
</feature>
<evidence type="ECO:0000313" key="10">
    <source>
        <dbReference type="EMBL" id="MFC6095585.1"/>
    </source>
</evidence>
<evidence type="ECO:0000256" key="2">
    <source>
        <dbReference type="ARBA" id="ARBA00010992"/>
    </source>
</evidence>
<dbReference type="InterPro" id="IPR003663">
    <property type="entry name" value="Sugar/inositol_transpt"/>
</dbReference>
<gene>
    <name evidence="10" type="ORF">ACFPVY_02915</name>
</gene>
<feature type="transmembrane region" description="Helical" evidence="8">
    <location>
        <begin position="47"/>
        <end position="65"/>
    </location>
</feature>
<sequence>MKNKKIVYWSIVVALAGFLFGFDTVVISGADKQLQQLWGTSDLYHGLVVMSSALWGTVIGAIFGAYPTNTFGRKKTLIFIGILFFLSAVGTAFTNDSIVFSIFRFLGGIGIGTSTIVAPTYVSEIAPAKDRGKLVALYQFNIVFGILIAFLSNYFLQDIGENSWRYMLGVQAAPALLYTILVLGIPESPRWIYEYKKDRVKAISILQEVITEEEAILEIAAMDIEKQEVSKTESIFSKKYRKPLFLAFFIAFFNQFSGINAFLYYAPRIFELAGLEKSASFFSSIGIGLVNLIFTLIGIYMIDRFGRKTLMYIGSLGYIISLGLVIIAFANEWKGMAIPSFFFLFIASHAIGQGSVIWVFISELFPNKLRATGTAFGTSVHWILAALIPSFVPFLFNEIGATMVFAIFCGMMVLQLIWVFVKMPETKGRTLEELSESLQTKQLTTTTI</sequence>
<dbReference type="NCBIfam" id="TIGR00879">
    <property type="entry name" value="SP"/>
    <property type="match status" value="1"/>
</dbReference>
<evidence type="ECO:0000256" key="3">
    <source>
        <dbReference type="ARBA" id="ARBA00022448"/>
    </source>
</evidence>
<evidence type="ECO:0000256" key="1">
    <source>
        <dbReference type="ARBA" id="ARBA00004141"/>
    </source>
</evidence>
<feature type="domain" description="Major facilitator superfamily (MFS) profile" evidence="9">
    <location>
        <begin position="9"/>
        <end position="427"/>
    </location>
</feature>
<dbReference type="InterPro" id="IPR050814">
    <property type="entry name" value="Myo-inositol_Transporter"/>
</dbReference>
<feature type="transmembrane region" description="Helical" evidence="8">
    <location>
        <begin position="402"/>
        <end position="421"/>
    </location>
</feature>
<dbReference type="InterPro" id="IPR005828">
    <property type="entry name" value="MFS_sugar_transport-like"/>
</dbReference>
<dbReference type="InterPro" id="IPR036259">
    <property type="entry name" value="MFS_trans_sf"/>
</dbReference>
<feature type="transmembrane region" description="Helical" evidence="8">
    <location>
        <begin position="134"/>
        <end position="156"/>
    </location>
</feature>
<feature type="transmembrane region" description="Helical" evidence="8">
    <location>
        <begin position="373"/>
        <end position="396"/>
    </location>
</feature>
<dbReference type="RefSeq" id="WP_379790220.1">
    <property type="nucleotide sequence ID" value="NZ_JBHSQB010000003.1"/>
</dbReference>
<dbReference type="Pfam" id="PF00083">
    <property type="entry name" value="Sugar_tr"/>
    <property type="match status" value="1"/>
</dbReference>
<dbReference type="SUPFAM" id="SSF103473">
    <property type="entry name" value="MFS general substrate transporter"/>
    <property type="match status" value="1"/>
</dbReference>
<evidence type="ECO:0000256" key="6">
    <source>
        <dbReference type="ARBA" id="ARBA00023136"/>
    </source>
</evidence>
<comment type="caution">
    <text evidence="10">The sequence shown here is derived from an EMBL/GenBank/DDBJ whole genome shotgun (WGS) entry which is preliminary data.</text>
</comment>
<evidence type="ECO:0000256" key="7">
    <source>
        <dbReference type="RuleBase" id="RU003346"/>
    </source>
</evidence>
<dbReference type="PRINTS" id="PR00171">
    <property type="entry name" value="SUGRTRNSPORT"/>
</dbReference>
<feature type="transmembrane region" description="Helical" evidence="8">
    <location>
        <begin position="77"/>
        <end position="95"/>
    </location>
</feature>
<evidence type="ECO:0000259" key="9">
    <source>
        <dbReference type="PROSITE" id="PS50850"/>
    </source>
</evidence>
<feature type="transmembrane region" description="Helical" evidence="8">
    <location>
        <begin position="168"/>
        <end position="186"/>
    </location>
</feature>
<dbReference type="InterPro" id="IPR005829">
    <property type="entry name" value="Sugar_transporter_CS"/>
</dbReference>
<dbReference type="PANTHER" id="PTHR48020">
    <property type="entry name" value="PROTON MYO-INOSITOL COTRANSPORTER"/>
    <property type="match status" value="1"/>
</dbReference>
<keyword evidence="11" id="KW-1185">Reference proteome</keyword>
<name>A0ABW1PKR2_9FLAO</name>
<keyword evidence="3 7" id="KW-0813">Transport</keyword>
<protein>
    <submittedName>
        <fullName evidence="10">Sugar porter family MFS transporter</fullName>
    </submittedName>
</protein>
<keyword evidence="6 8" id="KW-0472">Membrane</keyword>
<evidence type="ECO:0000256" key="5">
    <source>
        <dbReference type="ARBA" id="ARBA00022989"/>
    </source>
</evidence>
<comment type="subcellular location">
    <subcellularLocation>
        <location evidence="1">Membrane</location>
        <topology evidence="1">Multi-pass membrane protein</topology>
    </subcellularLocation>
</comment>
<feature type="transmembrane region" description="Helical" evidence="8">
    <location>
        <begin position="309"/>
        <end position="330"/>
    </location>
</feature>
<evidence type="ECO:0000256" key="8">
    <source>
        <dbReference type="SAM" id="Phobius"/>
    </source>
</evidence>
<comment type="similarity">
    <text evidence="2 7">Belongs to the major facilitator superfamily. Sugar transporter (TC 2.A.1.1) family.</text>
</comment>
<dbReference type="PROSITE" id="PS00216">
    <property type="entry name" value="SUGAR_TRANSPORT_1"/>
    <property type="match status" value="1"/>
</dbReference>
<feature type="transmembrane region" description="Helical" evidence="8">
    <location>
        <begin position="7"/>
        <end position="27"/>
    </location>
</feature>
<feature type="transmembrane region" description="Helical" evidence="8">
    <location>
        <begin position="244"/>
        <end position="266"/>
    </location>
</feature>
<dbReference type="EMBL" id="JBHSQB010000003">
    <property type="protein sequence ID" value="MFC6095585.1"/>
    <property type="molecule type" value="Genomic_DNA"/>
</dbReference>
<dbReference type="PROSITE" id="PS00217">
    <property type="entry name" value="SUGAR_TRANSPORT_2"/>
    <property type="match status" value="1"/>
</dbReference>
<dbReference type="PANTHER" id="PTHR48020:SF12">
    <property type="entry name" value="PROTON MYO-INOSITOL COTRANSPORTER"/>
    <property type="match status" value="1"/>
</dbReference>